<dbReference type="InterPro" id="IPR011250">
    <property type="entry name" value="OMP/PagP_B-barrel"/>
</dbReference>
<organism evidence="4 5">
    <name type="scientific">Olleya sediminilitoris</name>
    <dbReference type="NCBI Taxonomy" id="2795739"/>
    <lineage>
        <taxon>Bacteria</taxon>
        <taxon>Pseudomonadati</taxon>
        <taxon>Bacteroidota</taxon>
        <taxon>Flavobacteriia</taxon>
        <taxon>Flavobacteriales</taxon>
        <taxon>Flavobacteriaceae</taxon>
    </lineage>
</organism>
<dbReference type="Pfam" id="PF13505">
    <property type="entry name" value="OMP_b-brl"/>
    <property type="match status" value="1"/>
</dbReference>
<reference evidence="4 5" key="1">
    <citation type="submission" date="2020-12" db="EMBL/GenBank/DDBJ databases">
        <title>Olleya sediminilitoris sp. nov., isolated from a tidal flat.</title>
        <authorList>
            <person name="Park S."/>
            <person name="Yoon J.-H."/>
        </authorList>
    </citation>
    <scope>NUCLEOTIDE SEQUENCE [LARGE SCALE GENOMIC DNA]</scope>
    <source>
        <strain evidence="4 5">YSTF-M6</strain>
    </source>
</reference>
<feature type="chain" id="PRO_5047171629" evidence="2">
    <location>
        <begin position="21"/>
        <end position="198"/>
    </location>
</feature>
<protein>
    <submittedName>
        <fullName evidence="4">Outer membrane beta-barrel protein</fullName>
    </submittedName>
</protein>
<dbReference type="Gene3D" id="2.40.160.20">
    <property type="match status" value="1"/>
</dbReference>
<name>A0ABS1WI16_9FLAO</name>
<dbReference type="SUPFAM" id="SSF56925">
    <property type="entry name" value="OMPA-like"/>
    <property type="match status" value="1"/>
</dbReference>
<dbReference type="RefSeq" id="WP_028290925.1">
    <property type="nucleotide sequence ID" value="NZ_JAEMEF010000002.1"/>
</dbReference>
<feature type="signal peptide" evidence="2">
    <location>
        <begin position="1"/>
        <end position="20"/>
    </location>
</feature>
<evidence type="ECO:0000256" key="2">
    <source>
        <dbReference type="SAM" id="SignalP"/>
    </source>
</evidence>
<proteinExistence type="predicted"/>
<gene>
    <name evidence="4" type="ORF">JAO71_03075</name>
</gene>
<keyword evidence="5" id="KW-1185">Reference proteome</keyword>
<keyword evidence="1 2" id="KW-0732">Signal</keyword>
<evidence type="ECO:0000256" key="1">
    <source>
        <dbReference type="ARBA" id="ARBA00022729"/>
    </source>
</evidence>
<comment type="caution">
    <text evidence="4">The sequence shown here is derived from an EMBL/GenBank/DDBJ whole genome shotgun (WGS) entry which is preliminary data.</text>
</comment>
<evidence type="ECO:0000313" key="5">
    <source>
        <dbReference type="Proteomes" id="UP000605013"/>
    </source>
</evidence>
<dbReference type="Proteomes" id="UP000605013">
    <property type="component" value="Unassembled WGS sequence"/>
</dbReference>
<accession>A0ABS1WI16</accession>
<dbReference type="EMBL" id="JAEMEF010000002">
    <property type="protein sequence ID" value="MBL7558774.1"/>
    <property type="molecule type" value="Genomic_DNA"/>
</dbReference>
<feature type="domain" description="Outer membrane protein beta-barrel" evidence="3">
    <location>
        <begin position="9"/>
        <end position="197"/>
    </location>
</feature>
<evidence type="ECO:0000313" key="4">
    <source>
        <dbReference type="EMBL" id="MBL7558774.1"/>
    </source>
</evidence>
<evidence type="ECO:0000259" key="3">
    <source>
        <dbReference type="Pfam" id="PF13505"/>
    </source>
</evidence>
<sequence>MKKLLFTAAIAVLGFTSVNAQDEMTTVGGFEEGDVFISGSVGFGNESFGDESTNVFSIAPKAGYFLSDNIAAGLKLGYTSFSGDNDGVDFVDASELAIGVFGRYYFTADDQFSLFTELGVDYISNDDKLADAKSDGFDIAFAPGISYFVSDNFAIEATVGVLGYSTEKADFDGAESRNNFDFGVNFADINFGVVYKFN</sequence>
<dbReference type="InterPro" id="IPR027385">
    <property type="entry name" value="Beta-barrel_OMP"/>
</dbReference>